<accession>A0AA41QCQ6</accession>
<keyword evidence="1" id="KW-0812">Transmembrane</keyword>
<feature type="transmembrane region" description="Helical" evidence="1">
    <location>
        <begin position="70"/>
        <end position="88"/>
    </location>
</feature>
<organism evidence="2 3">
    <name type="scientific">Antribacter soli</name>
    <dbReference type="NCBI Taxonomy" id="2910976"/>
    <lineage>
        <taxon>Bacteria</taxon>
        <taxon>Bacillati</taxon>
        <taxon>Actinomycetota</taxon>
        <taxon>Actinomycetes</taxon>
        <taxon>Micrococcales</taxon>
        <taxon>Promicromonosporaceae</taxon>
        <taxon>Antribacter</taxon>
    </lineage>
</organism>
<keyword evidence="3" id="KW-1185">Reference proteome</keyword>
<keyword evidence="1" id="KW-1133">Transmembrane helix</keyword>
<dbReference type="GO" id="GO:0004190">
    <property type="term" value="F:aspartic-type endopeptidase activity"/>
    <property type="evidence" value="ECO:0007669"/>
    <property type="project" value="InterPro"/>
</dbReference>
<dbReference type="Proteomes" id="UP001165405">
    <property type="component" value="Unassembled WGS sequence"/>
</dbReference>
<feature type="transmembrane region" description="Helical" evidence="1">
    <location>
        <begin position="172"/>
        <end position="190"/>
    </location>
</feature>
<comment type="caution">
    <text evidence="2">The sequence shown here is derived from an EMBL/GenBank/DDBJ whole genome shotgun (WGS) entry which is preliminary data.</text>
</comment>
<dbReference type="AlphaFoldDB" id="A0AA41QCQ6"/>
<feature type="transmembrane region" description="Helical" evidence="1">
    <location>
        <begin position="128"/>
        <end position="152"/>
    </location>
</feature>
<protein>
    <recommendedName>
        <fullName evidence="4">Prepilin type IV endopeptidase peptidase domain-containing protein</fullName>
    </recommendedName>
</protein>
<reference evidence="2" key="1">
    <citation type="submission" date="2022-01" db="EMBL/GenBank/DDBJ databases">
        <title>Antribacter sp. nov., isolated from Guizhou of China.</title>
        <authorList>
            <person name="Chengliang C."/>
            <person name="Ya Z."/>
        </authorList>
    </citation>
    <scope>NUCLEOTIDE SEQUENCE</scope>
    <source>
        <strain evidence="2">KLBMP 9083</strain>
    </source>
</reference>
<dbReference type="RefSeq" id="WP_236088165.1">
    <property type="nucleotide sequence ID" value="NZ_JAKGSG010000020.1"/>
</dbReference>
<dbReference type="EMBL" id="JAKGSG010000020">
    <property type="protein sequence ID" value="MCF4120395.1"/>
    <property type="molecule type" value="Genomic_DNA"/>
</dbReference>
<evidence type="ECO:0008006" key="4">
    <source>
        <dbReference type="Google" id="ProtNLM"/>
    </source>
</evidence>
<keyword evidence="1" id="KW-0472">Membrane</keyword>
<feature type="transmembrane region" description="Helical" evidence="1">
    <location>
        <begin position="94"/>
        <end position="116"/>
    </location>
</feature>
<sequence length="191" mass="20150">MRVPDGVTSAPGWNRYVLRAALVSVGLCGASLLVMVVTDGWAFLVPMLLVALVGGTVLVVDLAEHRIPTPLVWTLAALCGAWATWQAVADGTLWPLGRALLAGAAVAGVFWVKWWWGGTGRGDLRLAAVLAGLAGWLGWAPAVGALVIPYLLVFPVGVWKLARGARGERIPFGPALVLGWFVAVTLHLWAS</sequence>
<gene>
    <name evidence="2" type="ORF">L1785_05330</name>
</gene>
<dbReference type="Gene3D" id="1.20.120.1220">
    <property type="match status" value="1"/>
</dbReference>
<proteinExistence type="predicted"/>
<feature type="transmembrane region" description="Helical" evidence="1">
    <location>
        <begin position="16"/>
        <end position="37"/>
    </location>
</feature>
<evidence type="ECO:0000313" key="2">
    <source>
        <dbReference type="EMBL" id="MCF4120395.1"/>
    </source>
</evidence>
<feature type="transmembrane region" description="Helical" evidence="1">
    <location>
        <begin position="43"/>
        <end position="63"/>
    </location>
</feature>
<dbReference type="GO" id="GO:0016020">
    <property type="term" value="C:membrane"/>
    <property type="evidence" value="ECO:0007669"/>
    <property type="project" value="InterPro"/>
</dbReference>
<name>A0AA41QCQ6_9MICO</name>
<evidence type="ECO:0000256" key="1">
    <source>
        <dbReference type="SAM" id="Phobius"/>
    </source>
</evidence>
<evidence type="ECO:0000313" key="3">
    <source>
        <dbReference type="Proteomes" id="UP001165405"/>
    </source>
</evidence>